<evidence type="ECO:0008006" key="5">
    <source>
        <dbReference type="Google" id="ProtNLM"/>
    </source>
</evidence>
<name>A0A0C3CZT9_OIDMZ</name>
<dbReference type="OrthoDB" id="2128042at2759"/>
<feature type="transmembrane region" description="Helical" evidence="2">
    <location>
        <begin position="228"/>
        <end position="256"/>
    </location>
</feature>
<protein>
    <recommendedName>
        <fullName evidence="5">Vacuolar membrane protein</fullName>
    </recommendedName>
</protein>
<feature type="region of interest" description="Disordered" evidence="1">
    <location>
        <begin position="416"/>
        <end position="590"/>
    </location>
</feature>
<feature type="region of interest" description="Disordered" evidence="1">
    <location>
        <begin position="287"/>
        <end position="308"/>
    </location>
</feature>
<dbReference type="HOGENOM" id="CLU_007968_1_1_1"/>
<accession>A0A0C3CZT9</accession>
<proteinExistence type="predicted"/>
<feature type="compositionally biased region" description="Polar residues" evidence="1">
    <location>
        <begin position="489"/>
        <end position="502"/>
    </location>
</feature>
<keyword evidence="2" id="KW-1133">Transmembrane helix</keyword>
<evidence type="ECO:0000313" key="3">
    <source>
        <dbReference type="EMBL" id="KIN04544.1"/>
    </source>
</evidence>
<dbReference type="Pfam" id="PF16944">
    <property type="entry name" value="KCH"/>
    <property type="match status" value="1"/>
</dbReference>
<evidence type="ECO:0000313" key="4">
    <source>
        <dbReference type="Proteomes" id="UP000054321"/>
    </source>
</evidence>
<dbReference type="PANTHER" id="PTHR36424">
    <property type="entry name" value="PHEROMONE-REGULATED MEMBRANE PROTEIN 6"/>
    <property type="match status" value="1"/>
</dbReference>
<feature type="compositionally biased region" description="Polar residues" evidence="1">
    <location>
        <begin position="562"/>
        <end position="580"/>
    </location>
</feature>
<dbReference type="GO" id="GO:0015079">
    <property type="term" value="F:potassium ion transmembrane transporter activity"/>
    <property type="evidence" value="ECO:0007669"/>
    <property type="project" value="InterPro"/>
</dbReference>
<dbReference type="FunCoup" id="A0A0C3CZT9">
    <property type="interactions" value="24"/>
</dbReference>
<evidence type="ECO:0000256" key="1">
    <source>
        <dbReference type="SAM" id="MobiDB-lite"/>
    </source>
</evidence>
<feature type="transmembrane region" description="Helical" evidence="2">
    <location>
        <begin position="37"/>
        <end position="60"/>
    </location>
</feature>
<reference evidence="4" key="2">
    <citation type="submission" date="2015-01" db="EMBL/GenBank/DDBJ databases">
        <title>Evolutionary Origins and Diversification of the Mycorrhizal Mutualists.</title>
        <authorList>
            <consortium name="DOE Joint Genome Institute"/>
            <consortium name="Mycorrhizal Genomics Consortium"/>
            <person name="Kohler A."/>
            <person name="Kuo A."/>
            <person name="Nagy L.G."/>
            <person name="Floudas D."/>
            <person name="Copeland A."/>
            <person name="Barry K.W."/>
            <person name="Cichocki N."/>
            <person name="Veneault-Fourrey C."/>
            <person name="LaButti K."/>
            <person name="Lindquist E.A."/>
            <person name="Lipzen A."/>
            <person name="Lundell T."/>
            <person name="Morin E."/>
            <person name="Murat C."/>
            <person name="Riley R."/>
            <person name="Ohm R."/>
            <person name="Sun H."/>
            <person name="Tunlid A."/>
            <person name="Henrissat B."/>
            <person name="Grigoriev I.V."/>
            <person name="Hibbett D.S."/>
            <person name="Martin F."/>
        </authorList>
    </citation>
    <scope>NUCLEOTIDE SEQUENCE [LARGE SCALE GENOMIC DNA]</scope>
    <source>
        <strain evidence="4">Zn</strain>
    </source>
</reference>
<dbReference type="STRING" id="913774.A0A0C3CZT9"/>
<evidence type="ECO:0000256" key="2">
    <source>
        <dbReference type="SAM" id="Phobius"/>
    </source>
</evidence>
<keyword evidence="2" id="KW-0812">Transmembrane</keyword>
<gene>
    <name evidence="3" type="ORF">OIDMADRAFT_101506</name>
</gene>
<dbReference type="InterPro" id="IPR031606">
    <property type="entry name" value="Kch1/2"/>
</dbReference>
<dbReference type="InParanoid" id="A0A0C3CZT9"/>
<feature type="transmembrane region" description="Helical" evidence="2">
    <location>
        <begin position="80"/>
        <end position="98"/>
    </location>
</feature>
<keyword evidence="2" id="KW-0472">Membrane</keyword>
<feature type="compositionally biased region" description="Pro residues" evidence="1">
    <location>
        <begin position="581"/>
        <end position="590"/>
    </location>
</feature>
<sequence length="590" mass="65016">MGYPRCPVPKDDIRADQKWDFISLNDFKSTSCLTPLAYGYLLVSLVISAAVYAVDIFTAVNLLAFDRWSGEIKPVISFDISKWIFSACIIASLVNLAFEHLRAWHVMRRGAVAESYLDSLAVRLECIRMGENGRGWKRFLVFAELTKSRKGAEFVALFTYFSFQAWIRIIVCQGPQKVINALTLWSVLKANLDPSAKNVGQGFIQFFKNIGILASLDHQQAVILSGMLFTLVIWVFSALSLMLAALFFVFFLWHYIPNSDGGLSGYCERKINTRLAEIVSDKVNKALEEEERKRRKADQKAMRKGEKPAYGRQATLPTLFDAKDDKLPGMPMLNRNDTTPTLPLYTSRPGTPSSALPAFELNELDKNRPYASRQGTGTSYTSNAPLLSNASDMGFDRTASPISPLPPLNTNVMPLAPQRSMTGNSTSSQWNNNSPVGLPRGPPRMTTPLSDRGYTQSPISYSDSRSLQSPPTPVDSYGRPMPRAVGDLRSNTPLGPPTSTGPYRSMTDPASRPPPTDYFSSGPQRSATGLDESAMNGPRGNPNIARIREGPARLASPAPYVNNFNGRGSPQGYNPGGANSPSPPRDPYYR</sequence>
<feature type="compositionally biased region" description="Polar residues" evidence="1">
    <location>
        <begin position="419"/>
        <end position="435"/>
    </location>
</feature>
<organism evidence="3 4">
    <name type="scientific">Oidiodendron maius (strain Zn)</name>
    <dbReference type="NCBI Taxonomy" id="913774"/>
    <lineage>
        <taxon>Eukaryota</taxon>
        <taxon>Fungi</taxon>
        <taxon>Dikarya</taxon>
        <taxon>Ascomycota</taxon>
        <taxon>Pezizomycotina</taxon>
        <taxon>Leotiomycetes</taxon>
        <taxon>Leotiomycetes incertae sedis</taxon>
        <taxon>Myxotrichaceae</taxon>
        <taxon>Oidiodendron</taxon>
    </lineage>
</organism>
<keyword evidence="4" id="KW-1185">Reference proteome</keyword>
<feature type="compositionally biased region" description="Polar residues" evidence="1">
    <location>
        <begin position="518"/>
        <end position="527"/>
    </location>
</feature>
<feature type="compositionally biased region" description="Polar residues" evidence="1">
    <location>
        <begin position="447"/>
        <end position="469"/>
    </location>
</feature>
<dbReference type="GO" id="GO:0005886">
    <property type="term" value="C:plasma membrane"/>
    <property type="evidence" value="ECO:0007669"/>
    <property type="project" value="InterPro"/>
</dbReference>
<feature type="region of interest" description="Disordered" evidence="1">
    <location>
        <begin position="327"/>
        <end position="350"/>
    </location>
</feature>
<reference evidence="3 4" key="1">
    <citation type="submission" date="2014-04" db="EMBL/GenBank/DDBJ databases">
        <authorList>
            <consortium name="DOE Joint Genome Institute"/>
            <person name="Kuo A."/>
            <person name="Martino E."/>
            <person name="Perotto S."/>
            <person name="Kohler A."/>
            <person name="Nagy L.G."/>
            <person name="Floudas D."/>
            <person name="Copeland A."/>
            <person name="Barry K.W."/>
            <person name="Cichocki N."/>
            <person name="Veneault-Fourrey C."/>
            <person name="LaButti K."/>
            <person name="Lindquist E.A."/>
            <person name="Lipzen A."/>
            <person name="Lundell T."/>
            <person name="Morin E."/>
            <person name="Murat C."/>
            <person name="Sun H."/>
            <person name="Tunlid A."/>
            <person name="Henrissat B."/>
            <person name="Grigoriev I.V."/>
            <person name="Hibbett D.S."/>
            <person name="Martin F."/>
            <person name="Nordberg H.P."/>
            <person name="Cantor M.N."/>
            <person name="Hua S.X."/>
        </authorList>
    </citation>
    <scope>NUCLEOTIDE SEQUENCE [LARGE SCALE GENOMIC DNA]</scope>
    <source>
        <strain evidence="3 4">Zn</strain>
    </source>
</reference>
<dbReference type="AlphaFoldDB" id="A0A0C3CZT9"/>
<dbReference type="EMBL" id="KN832872">
    <property type="protein sequence ID" value="KIN04544.1"/>
    <property type="molecule type" value="Genomic_DNA"/>
</dbReference>
<dbReference type="Proteomes" id="UP000054321">
    <property type="component" value="Unassembled WGS sequence"/>
</dbReference>
<dbReference type="PANTHER" id="PTHR36424:SF1">
    <property type="entry name" value="LOW AFFINITY K(+) TRANSPORTER 1-RELATED"/>
    <property type="match status" value="1"/>
</dbReference>